<protein>
    <submittedName>
        <fullName evidence="1">Uncharacterized protein</fullName>
    </submittedName>
</protein>
<organism evidence="1">
    <name type="scientific">Lotus japonicus</name>
    <name type="common">Lotus corniculatus var. japonicus</name>
    <dbReference type="NCBI Taxonomy" id="34305"/>
    <lineage>
        <taxon>Eukaryota</taxon>
        <taxon>Viridiplantae</taxon>
        <taxon>Streptophyta</taxon>
        <taxon>Embryophyta</taxon>
        <taxon>Tracheophyta</taxon>
        <taxon>Spermatophyta</taxon>
        <taxon>Magnoliopsida</taxon>
        <taxon>eudicotyledons</taxon>
        <taxon>Gunneridae</taxon>
        <taxon>Pentapetalae</taxon>
        <taxon>rosids</taxon>
        <taxon>fabids</taxon>
        <taxon>Fabales</taxon>
        <taxon>Fabaceae</taxon>
        <taxon>Papilionoideae</taxon>
        <taxon>50 kb inversion clade</taxon>
        <taxon>NPAAA clade</taxon>
        <taxon>Hologalegina</taxon>
        <taxon>robinioid clade</taxon>
        <taxon>Loteae</taxon>
        <taxon>Lotus</taxon>
    </lineage>
</organism>
<name>I3S578_LOTJA</name>
<proteinExistence type="evidence at transcript level"/>
<dbReference type="AlphaFoldDB" id="I3S578"/>
<sequence length="43" mass="4970">MCDYAVGLSRQLNGSITPSECNLFIYIHDHSLCKDWLCGEFWC</sequence>
<evidence type="ECO:0000313" key="1">
    <source>
        <dbReference type="EMBL" id="AFK35420.1"/>
    </source>
</evidence>
<dbReference type="EMBL" id="BT135625">
    <property type="protein sequence ID" value="AFK35420.1"/>
    <property type="molecule type" value="mRNA"/>
</dbReference>
<dbReference type="EMBL" id="BT138120">
    <property type="protein sequence ID" value="AFK37915.1"/>
    <property type="molecule type" value="mRNA"/>
</dbReference>
<reference evidence="1" key="1">
    <citation type="submission" date="2012-05" db="EMBL/GenBank/DDBJ databases">
        <authorList>
            <person name="Krishnakumar V."/>
            <person name="Cheung F."/>
            <person name="Xiao Y."/>
            <person name="Chan A."/>
            <person name="Moskal W.A."/>
            <person name="Town C.D."/>
        </authorList>
    </citation>
    <scope>NUCLEOTIDE SEQUENCE</scope>
</reference>
<accession>I3S578</accession>